<dbReference type="Pfam" id="PF01582">
    <property type="entry name" value="TIR"/>
    <property type="match status" value="1"/>
</dbReference>
<dbReference type="Proteomes" id="UP001154282">
    <property type="component" value="Unassembled WGS sequence"/>
</dbReference>
<evidence type="ECO:0000313" key="2">
    <source>
        <dbReference type="EMBL" id="CAI0540592.1"/>
    </source>
</evidence>
<name>A0AAV0Q8L1_9ROSI</name>
<dbReference type="Pfam" id="PF00931">
    <property type="entry name" value="NB-ARC"/>
    <property type="match status" value="1"/>
</dbReference>
<dbReference type="PANTHER" id="PTHR11017:SF479">
    <property type="entry name" value="DISEASE RESISTANCE PROTEIN (TIR-NBS-LRR CLASS) FAMILY"/>
    <property type="match status" value="1"/>
</dbReference>
<dbReference type="InterPro" id="IPR044974">
    <property type="entry name" value="Disease_R_plants"/>
</dbReference>
<dbReference type="GO" id="GO:0043531">
    <property type="term" value="F:ADP binding"/>
    <property type="evidence" value="ECO:0007669"/>
    <property type="project" value="InterPro"/>
</dbReference>
<dbReference type="InterPro" id="IPR002182">
    <property type="entry name" value="NB-ARC"/>
</dbReference>
<dbReference type="InterPro" id="IPR042197">
    <property type="entry name" value="Apaf_helical"/>
</dbReference>
<gene>
    <name evidence="2" type="ORF">LITE_LOCUS41763</name>
</gene>
<dbReference type="GO" id="GO:0006952">
    <property type="term" value="P:defense response"/>
    <property type="evidence" value="ECO:0007669"/>
    <property type="project" value="InterPro"/>
</dbReference>
<dbReference type="Gene3D" id="1.10.8.430">
    <property type="entry name" value="Helical domain of apoptotic protease-activating factors"/>
    <property type="match status" value="1"/>
</dbReference>
<dbReference type="SUPFAM" id="SSF52540">
    <property type="entry name" value="P-loop containing nucleoside triphosphate hydrolases"/>
    <property type="match status" value="1"/>
</dbReference>
<dbReference type="EMBL" id="CAMGYJ010000009">
    <property type="protein sequence ID" value="CAI0540592.1"/>
    <property type="molecule type" value="Genomic_DNA"/>
</dbReference>
<evidence type="ECO:0000259" key="1">
    <source>
        <dbReference type="PROSITE" id="PS50104"/>
    </source>
</evidence>
<evidence type="ECO:0000313" key="3">
    <source>
        <dbReference type="Proteomes" id="UP001154282"/>
    </source>
</evidence>
<dbReference type="InterPro" id="IPR035897">
    <property type="entry name" value="Toll_tir_struct_dom_sf"/>
</dbReference>
<dbReference type="SUPFAM" id="SSF52200">
    <property type="entry name" value="Toll/Interleukin receptor TIR domain"/>
    <property type="match status" value="1"/>
</dbReference>
<accession>A0AAV0Q8L1</accession>
<dbReference type="Gene3D" id="3.40.50.300">
    <property type="entry name" value="P-loop containing nucleotide triphosphate hydrolases"/>
    <property type="match status" value="1"/>
</dbReference>
<dbReference type="PRINTS" id="PR00364">
    <property type="entry name" value="DISEASERSIST"/>
</dbReference>
<dbReference type="PANTHER" id="PTHR11017">
    <property type="entry name" value="LEUCINE-RICH REPEAT-CONTAINING PROTEIN"/>
    <property type="match status" value="1"/>
</dbReference>
<feature type="domain" description="TIR" evidence="1">
    <location>
        <begin position="1"/>
        <end position="118"/>
    </location>
</feature>
<dbReference type="AlphaFoldDB" id="A0AAV0Q8L1"/>
<protein>
    <recommendedName>
        <fullName evidence="1">TIR domain-containing protein</fullName>
    </recommendedName>
</protein>
<comment type="caution">
    <text evidence="2">The sequence shown here is derived from an EMBL/GenBank/DDBJ whole genome shotgun (WGS) entry which is preliminary data.</text>
</comment>
<organism evidence="2 3">
    <name type="scientific">Linum tenue</name>
    <dbReference type="NCBI Taxonomy" id="586396"/>
    <lineage>
        <taxon>Eukaryota</taxon>
        <taxon>Viridiplantae</taxon>
        <taxon>Streptophyta</taxon>
        <taxon>Embryophyta</taxon>
        <taxon>Tracheophyta</taxon>
        <taxon>Spermatophyta</taxon>
        <taxon>Magnoliopsida</taxon>
        <taxon>eudicotyledons</taxon>
        <taxon>Gunneridae</taxon>
        <taxon>Pentapetalae</taxon>
        <taxon>rosids</taxon>
        <taxon>fabids</taxon>
        <taxon>Malpighiales</taxon>
        <taxon>Linaceae</taxon>
        <taxon>Linum</taxon>
    </lineage>
</organism>
<dbReference type="Gene3D" id="3.40.50.10140">
    <property type="entry name" value="Toll/interleukin-1 receptor homology (TIR) domain"/>
    <property type="match status" value="1"/>
</dbReference>
<dbReference type="InterPro" id="IPR027417">
    <property type="entry name" value="P-loop_NTPase"/>
</dbReference>
<reference evidence="2" key="1">
    <citation type="submission" date="2022-08" db="EMBL/GenBank/DDBJ databases">
        <authorList>
            <person name="Gutierrez-Valencia J."/>
        </authorList>
    </citation>
    <scope>NUCLEOTIDE SEQUENCE</scope>
</reference>
<keyword evidence="3" id="KW-1185">Reference proteome</keyword>
<proteinExistence type="predicted"/>
<dbReference type="GO" id="GO:0007165">
    <property type="term" value="P:signal transduction"/>
    <property type="evidence" value="ECO:0007669"/>
    <property type="project" value="InterPro"/>
</dbReference>
<dbReference type="PROSITE" id="PS50104">
    <property type="entry name" value="TIR"/>
    <property type="match status" value="1"/>
</dbReference>
<dbReference type="InterPro" id="IPR000157">
    <property type="entry name" value="TIR_dom"/>
</dbReference>
<sequence>MCFKRSALSVVIFSENFADSSRCLDEVATISRSMEEFGHLVLPVFYKVDPSDVSEDSGSYANTIEQKYGTRRLQIWKDRKRWIDALKAVANCVGYTLQEIKIDSDLVEEIVNVVLKRLAEISPRVKSDHLVGMDVRASEVEQLLAMNVYDFRIIGLWGMGGIGKTTLATTCYHSFVSSEKEMKYHFVPNINEKLENQYGIEGMVHELYSILLSADNLDSHNMGIGYRRERLSRLRVFLVLDNVEKIPQLEQLLLGDKQAANLFGPGSRIIVTTRNRRVLENAGANIYEVKHLHSHESLQLFGIHAFKNCLPSDDYLDLSGVAVSHCKGSPLAIKVLGCALLNKQRSYWESFLYELGKNPKLEIDDVLRRSYSELETVKKSLFLDIACFYPRLIKSLAIEYFPSSYLEDLINKSLLSYVFSEREGLERIEVHDLLKEMAWAIVNEESKLENRSRLKNYDDIYKLLAVGDVKTSRIFNYLNIMKPKEKHGSSFE</sequence>